<dbReference type="OrthoDB" id="266518at2759"/>
<feature type="transmembrane region" description="Helical" evidence="7">
    <location>
        <begin position="236"/>
        <end position="252"/>
    </location>
</feature>
<keyword evidence="5 7" id="KW-0472">Membrane</keyword>
<dbReference type="GO" id="GO:0005783">
    <property type="term" value="C:endoplasmic reticulum"/>
    <property type="evidence" value="ECO:0007669"/>
    <property type="project" value="TreeGrafter"/>
</dbReference>
<feature type="compositionally biased region" description="Polar residues" evidence="6">
    <location>
        <begin position="326"/>
        <end position="336"/>
    </location>
</feature>
<dbReference type="EMBL" id="LJIJ01000282">
    <property type="protein sequence ID" value="ODM99431.1"/>
    <property type="molecule type" value="Genomic_DNA"/>
</dbReference>
<name>A0A1D2N2I2_ORCCI</name>
<comment type="caution">
    <text evidence="8">The sequence shown here is derived from an EMBL/GenBank/DDBJ whole genome shotgun (WGS) entry which is preliminary data.</text>
</comment>
<keyword evidence="3 7" id="KW-0812">Transmembrane</keyword>
<gene>
    <name evidence="8" type="ORF">Ocin01_07260</name>
</gene>
<accession>A0A1D2N2I2</accession>
<feature type="transmembrane region" description="Helical" evidence="7">
    <location>
        <begin position="258"/>
        <end position="276"/>
    </location>
</feature>
<feature type="region of interest" description="Disordered" evidence="6">
    <location>
        <begin position="307"/>
        <end position="336"/>
    </location>
</feature>
<evidence type="ECO:0000256" key="1">
    <source>
        <dbReference type="ARBA" id="ARBA00004141"/>
    </source>
</evidence>
<comment type="subcellular location">
    <subcellularLocation>
        <location evidence="1">Membrane</location>
        <topology evidence="1">Multi-pass membrane protein</topology>
    </subcellularLocation>
</comment>
<comment type="similarity">
    <text evidence="2">Belongs to the EI24 family.</text>
</comment>
<protein>
    <submittedName>
        <fullName evidence="8">Etoposide-induced protein 2.4</fullName>
    </submittedName>
</protein>
<dbReference type="GO" id="GO:0016236">
    <property type="term" value="P:macroautophagy"/>
    <property type="evidence" value="ECO:0007669"/>
    <property type="project" value="TreeGrafter"/>
</dbReference>
<evidence type="ECO:0000256" key="5">
    <source>
        <dbReference type="ARBA" id="ARBA00023136"/>
    </source>
</evidence>
<dbReference type="STRING" id="48709.A0A1D2N2I2"/>
<evidence type="ECO:0000256" key="3">
    <source>
        <dbReference type="ARBA" id="ARBA00022692"/>
    </source>
</evidence>
<dbReference type="OMA" id="HMCLLYA"/>
<evidence type="ECO:0000256" key="2">
    <source>
        <dbReference type="ARBA" id="ARBA00010970"/>
    </source>
</evidence>
<dbReference type="PANTHER" id="PTHR21389">
    <property type="entry name" value="P53 INDUCED PROTEIN"/>
    <property type="match status" value="1"/>
</dbReference>
<organism evidence="8 9">
    <name type="scientific">Orchesella cincta</name>
    <name type="common">Springtail</name>
    <name type="synonym">Podura cincta</name>
    <dbReference type="NCBI Taxonomy" id="48709"/>
    <lineage>
        <taxon>Eukaryota</taxon>
        <taxon>Metazoa</taxon>
        <taxon>Ecdysozoa</taxon>
        <taxon>Arthropoda</taxon>
        <taxon>Hexapoda</taxon>
        <taxon>Collembola</taxon>
        <taxon>Entomobryomorpha</taxon>
        <taxon>Entomobryoidea</taxon>
        <taxon>Orchesellidae</taxon>
        <taxon>Orchesellinae</taxon>
        <taxon>Orchesella</taxon>
    </lineage>
</organism>
<evidence type="ECO:0000256" key="4">
    <source>
        <dbReference type="ARBA" id="ARBA00022989"/>
    </source>
</evidence>
<dbReference type="InterPro" id="IPR059112">
    <property type="entry name" value="CysZ/EI24"/>
</dbReference>
<sequence length="336" mass="38564">MSVQEVTRTTLKGVFDSLKGPYWLYSLDSIQSQAHSDRLQFQNVNIKQNISKRARKEEPRLLNRVVQCCTLNGFVFGFSIIIFNNVLLPFLQTVLVTISNFTLGTRDAETNWYATRLILKTTFDSLWVLPLFLLSRLVNALWFQDIGNLAYKYSIGRPKQFASLSTFIADNLFSLIIQVLFLVQATMLSLMPLPAPLPDILYIFHMCLLYSLYSFEYKWVQMGWPLHQRLQYLESNWPYFLGFGLPLSVITYCPSDYFISGSVFAIVFPLFIIAGNEAEVVSVPVKQLTIFRLVVKLSNVLFMGGSSPTPTHNSSRHHHQEKSPSHRTAQSLNRKR</sequence>
<proteinExistence type="inferred from homology"/>
<feature type="transmembrane region" description="Helical" evidence="7">
    <location>
        <begin position="195"/>
        <end position="215"/>
    </location>
</feature>
<evidence type="ECO:0000256" key="7">
    <source>
        <dbReference type="SAM" id="Phobius"/>
    </source>
</evidence>
<evidence type="ECO:0000313" key="9">
    <source>
        <dbReference type="Proteomes" id="UP000094527"/>
    </source>
</evidence>
<dbReference type="GO" id="GO:0016020">
    <property type="term" value="C:membrane"/>
    <property type="evidence" value="ECO:0007669"/>
    <property type="project" value="UniProtKB-SubCell"/>
</dbReference>
<keyword evidence="4 7" id="KW-1133">Transmembrane helix</keyword>
<dbReference type="PANTHER" id="PTHR21389:SF0">
    <property type="entry name" value="ETOPOSIDE-INDUCED PROTEIN 2.4 HOMOLOG"/>
    <property type="match status" value="1"/>
</dbReference>
<reference evidence="8 9" key="1">
    <citation type="journal article" date="2016" name="Genome Biol. Evol.">
        <title>Gene Family Evolution Reflects Adaptation to Soil Environmental Stressors in the Genome of the Collembolan Orchesella cincta.</title>
        <authorList>
            <person name="Faddeeva-Vakhrusheva A."/>
            <person name="Derks M.F."/>
            <person name="Anvar S.Y."/>
            <person name="Agamennone V."/>
            <person name="Suring W."/>
            <person name="Smit S."/>
            <person name="van Straalen N.M."/>
            <person name="Roelofs D."/>
        </authorList>
    </citation>
    <scope>NUCLEOTIDE SEQUENCE [LARGE SCALE GENOMIC DNA]</scope>
    <source>
        <tissue evidence="8">Mixed pool</tissue>
    </source>
</reference>
<feature type="transmembrane region" description="Helical" evidence="7">
    <location>
        <begin position="164"/>
        <end position="183"/>
    </location>
</feature>
<keyword evidence="9" id="KW-1185">Reference proteome</keyword>
<dbReference type="AlphaFoldDB" id="A0A1D2N2I2"/>
<feature type="transmembrane region" description="Helical" evidence="7">
    <location>
        <begin position="125"/>
        <end position="143"/>
    </location>
</feature>
<dbReference type="Pfam" id="PF07264">
    <property type="entry name" value="EI24"/>
    <property type="match status" value="1"/>
</dbReference>
<dbReference type="Proteomes" id="UP000094527">
    <property type="component" value="Unassembled WGS sequence"/>
</dbReference>
<evidence type="ECO:0000256" key="6">
    <source>
        <dbReference type="SAM" id="MobiDB-lite"/>
    </source>
</evidence>
<evidence type="ECO:0000313" key="8">
    <source>
        <dbReference type="EMBL" id="ODM99431.1"/>
    </source>
</evidence>